<keyword evidence="2" id="KW-0812">Transmembrane</keyword>
<dbReference type="Gene3D" id="2.40.30.170">
    <property type="match status" value="1"/>
</dbReference>
<evidence type="ECO:0000313" key="4">
    <source>
        <dbReference type="EMBL" id="GGB13191.1"/>
    </source>
</evidence>
<accession>A0ABQ1I5H3</accession>
<comment type="caution">
    <text evidence="4">The sequence shown here is derived from an EMBL/GenBank/DDBJ whole genome shotgun (WGS) entry which is preliminary data.</text>
</comment>
<reference evidence="5" key="1">
    <citation type="journal article" date="2019" name="Int. J. Syst. Evol. Microbiol.">
        <title>The Global Catalogue of Microorganisms (GCM) 10K type strain sequencing project: providing services to taxonomists for standard genome sequencing and annotation.</title>
        <authorList>
            <consortium name="The Broad Institute Genomics Platform"/>
            <consortium name="The Broad Institute Genome Sequencing Center for Infectious Disease"/>
            <person name="Wu L."/>
            <person name="Ma J."/>
        </authorList>
    </citation>
    <scope>NUCLEOTIDE SEQUENCE [LARGE SCALE GENOMIC DNA]</scope>
    <source>
        <strain evidence="5">CGMCC 1.10131</strain>
    </source>
</reference>
<dbReference type="EMBL" id="BMDY01000018">
    <property type="protein sequence ID" value="GGB13191.1"/>
    <property type="molecule type" value="Genomic_DNA"/>
</dbReference>
<dbReference type="InterPro" id="IPR058625">
    <property type="entry name" value="MdtA-like_BSH"/>
</dbReference>
<sequence length="380" mass="42339">MDLLLILSYASVCIAIFKIFNIPLTKWTVPTAVLGGVIIVGALIILMNYNHPYTAHGRQIYTSVPIMPVVRGKVIEVPVQANQLLKQGDVLFKLDPEPFQAVVDQRRAELAAAEQLVPQLLAQFNSAQAATNAAKAERDRSQKVYQRYAEGRRKGGANSPFSDLEVENRQQAYLSAEARLQVAQANESNARMAYESQIDGVNTTVASLLGQLDKALFDLEQTVVRAPTDGYVTQLGLRVGMVAVPMPLRPVMTFIPKEQSLFVGAFWENSINRLKEGDPAEFIVDAKPGMVFKGKVRQVLPAIAEGEFQANGRLLGAEVFFKHSRSLVLIDPEPRFDEFNFPMGVSGQVAIYTEHFHHLSVMRKVLLRMQGWLNYIFPFH</sequence>
<dbReference type="SUPFAM" id="SSF111369">
    <property type="entry name" value="HlyD-like secretion proteins"/>
    <property type="match status" value="1"/>
</dbReference>
<proteinExistence type="inferred from homology"/>
<feature type="domain" description="Multidrug resistance protein MdtA-like barrel-sandwich hybrid" evidence="3">
    <location>
        <begin position="64"/>
        <end position="242"/>
    </location>
</feature>
<dbReference type="Proteomes" id="UP000651977">
    <property type="component" value="Unassembled WGS sequence"/>
</dbReference>
<name>A0ABQ1I5H3_9ALTE</name>
<evidence type="ECO:0000259" key="3">
    <source>
        <dbReference type="Pfam" id="PF25917"/>
    </source>
</evidence>
<dbReference type="Gene3D" id="2.40.50.100">
    <property type="match status" value="1"/>
</dbReference>
<keyword evidence="2" id="KW-1133">Transmembrane helix</keyword>
<feature type="transmembrane region" description="Helical" evidence="2">
    <location>
        <begin position="31"/>
        <end position="49"/>
    </location>
</feature>
<evidence type="ECO:0000256" key="2">
    <source>
        <dbReference type="SAM" id="Phobius"/>
    </source>
</evidence>
<evidence type="ECO:0000256" key="1">
    <source>
        <dbReference type="ARBA" id="ARBA00009477"/>
    </source>
</evidence>
<dbReference type="PANTHER" id="PTHR30386">
    <property type="entry name" value="MEMBRANE FUSION SUBUNIT OF EMRAB-TOLC MULTIDRUG EFFLUX PUMP"/>
    <property type="match status" value="1"/>
</dbReference>
<protein>
    <submittedName>
        <fullName evidence="4">MFP transporter</fullName>
    </submittedName>
</protein>
<keyword evidence="5" id="KW-1185">Reference proteome</keyword>
<organism evidence="4 5">
    <name type="scientific">Agarivorans gilvus</name>
    <dbReference type="NCBI Taxonomy" id="680279"/>
    <lineage>
        <taxon>Bacteria</taxon>
        <taxon>Pseudomonadati</taxon>
        <taxon>Pseudomonadota</taxon>
        <taxon>Gammaproteobacteria</taxon>
        <taxon>Alteromonadales</taxon>
        <taxon>Alteromonadaceae</taxon>
        <taxon>Agarivorans</taxon>
    </lineage>
</organism>
<dbReference type="RefSeq" id="WP_055733783.1">
    <property type="nucleotide sequence ID" value="NZ_BMDY01000018.1"/>
</dbReference>
<evidence type="ECO:0000313" key="5">
    <source>
        <dbReference type="Proteomes" id="UP000651977"/>
    </source>
</evidence>
<dbReference type="Pfam" id="PF25917">
    <property type="entry name" value="BSH_RND"/>
    <property type="match status" value="1"/>
</dbReference>
<dbReference type="InterPro" id="IPR050739">
    <property type="entry name" value="MFP"/>
</dbReference>
<comment type="similarity">
    <text evidence="1">Belongs to the membrane fusion protein (MFP) (TC 8.A.1) family.</text>
</comment>
<dbReference type="PANTHER" id="PTHR30386:SF18">
    <property type="entry name" value="INNER MEMBRANE PROTEIN YIAV-RELATED"/>
    <property type="match status" value="1"/>
</dbReference>
<gene>
    <name evidence="4" type="primary">yiaV</name>
    <name evidence="4" type="ORF">GCM10007414_28150</name>
</gene>
<keyword evidence="2" id="KW-0472">Membrane</keyword>